<dbReference type="GO" id="GO:0016020">
    <property type="term" value="C:membrane"/>
    <property type="evidence" value="ECO:0007669"/>
    <property type="project" value="TreeGrafter"/>
</dbReference>
<name>A0A402CVK2_9BACT</name>
<dbReference type="AlphaFoldDB" id="A0A402CVK2"/>
<dbReference type="PANTHER" id="PTHR23028">
    <property type="entry name" value="ACETYLTRANSFERASE"/>
    <property type="match status" value="1"/>
</dbReference>
<reference evidence="1 2" key="1">
    <citation type="journal article" date="2019" name="Int. J. Syst. Evol. Microbiol.">
        <title>Capsulimonas corticalis gen. nov., sp. nov., an aerobic capsulated bacterium, of a novel bacterial order, Capsulimonadales ord. nov., of the class Armatimonadia of the phylum Armatimonadetes.</title>
        <authorList>
            <person name="Li J."/>
            <person name="Kudo C."/>
            <person name="Tonouchi A."/>
        </authorList>
    </citation>
    <scope>NUCLEOTIDE SEQUENCE [LARGE SCALE GENOMIC DNA]</scope>
    <source>
        <strain evidence="1 2">AX-7</strain>
    </source>
</reference>
<dbReference type="PANTHER" id="PTHR23028:SF53">
    <property type="entry name" value="ACYL_TRANSF_3 DOMAIN-CONTAINING PROTEIN"/>
    <property type="match status" value="1"/>
</dbReference>
<dbReference type="Proteomes" id="UP000287394">
    <property type="component" value="Chromosome"/>
</dbReference>
<organism evidence="1 2">
    <name type="scientific">Capsulimonas corticalis</name>
    <dbReference type="NCBI Taxonomy" id="2219043"/>
    <lineage>
        <taxon>Bacteria</taxon>
        <taxon>Bacillati</taxon>
        <taxon>Armatimonadota</taxon>
        <taxon>Armatimonadia</taxon>
        <taxon>Capsulimonadales</taxon>
        <taxon>Capsulimonadaceae</taxon>
        <taxon>Capsulimonas</taxon>
    </lineage>
</organism>
<sequence length="363" mass="39507">MERNAADHAPENRLDHLDGLRAIAAIYVMCAHGLSEQRLAIFSYAHAAVTVFIVLSGFCLMLPVARSGDQKGGIIAFFIRRGRRILPPYYAAFALCIAAAPLAAQAPPARDFPRSFAEHLFLTHDFGPFPYAISAPLWSVAVEWHIYLIFPVLAWAALRWGPIKMAAGALLLSLAAEHWSPLKSPSMHYYGDFAIGAAGAFIAYSQETLSRSIRNQTRWPIFAGLIAVAMGVSLTALGAERYETIRDIVDLPISLMTVAVLIACAVPGGERCRRILSRTWLAGLGSFSYSIYLIHAPVLAVIHHFAPISGTETAATVVGILELPIVVAAAFVFYWIFERPFTVKGARSPALKTASLTSASDRR</sequence>
<dbReference type="EMBL" id="AP025739">
    <property type="protein sequence ID" value="BDI30427.1"/>
    <property type="molecule type" value="Genomic_DNA"/>
</dbReference>
<proteinExistence type="predicted"/>
<dbReference type="GO" id="GO:0016747">
    <property type="term" value="F:acyltransferase activity, transferring groups other than amino-acyl groups"/>
    <property type="evidence" value="ECO:0007669"/>
    <property type="project" value="InterPro"/>
</dbReference>
<dbReference type="InterPro" id="IPR050879">
    <property type="entry name" value="Acyltransferase_3"/>
</dbReference>
<evidence type="ECO:0000313" key="1">
    <source>
        <dbReference type="EMBL" id="BDI30427.1"/>
    </source>
</evidence>
<accession>A0A402CVK2</accession>
<keyword evidence="2" id="KW-1185">Reference proteome</keyword>
<dbReference type="InterPro" id="IPR002656">
    <property type="entry name" value="Acyl_transf_3_dom"/>
</dbReference>
<dbReference type="OrthoDB" id="9796461at2"/>
<evidence type="ECO:0000313" key="2">
    <source>
        <dbReference type="Proteomes" id="UP000287394"/>
    </source>
</evidence>
<dbReference type="Pfam" id="PF01757">
    <property type="entry name" value="Acyl_transf_3"/>
    <property type="match status" value="1"/>
</dbReference>
<dbReference type="KEGG" id="ccot:CCAX7_24780"/>
<protein>
    <submittedName>
        <fullName evidence="1">Uncharacterized protein</fullName>
    </submittedName>
</protein>
<dbReference type="GO" id="GO:0009103">
    <property type="term" value="P:lipopolysaccharide biosynthetic process"/>
    <property type="evidence" value="ECO:0007669"/>
    <property type="project" value="TreeGrafter"/>
</dbReference>
<gene>
    <name evidence="1" type="ORF">CCAX7_24780</name>
</gene>